<dbReference type="EMBL" id="JANEYG010000364">
    <property type="protein sequence ID" value="KAJ8910046.1"/>
    <property type="molecule type" value="Genomic_DNA"/>
</dbReference>
<feature type="non-terminal residue" evidence="1">
    <location>
        <position position="187"/>
    </location>
</feature>
<organism evidence="1 2">
    <name type="scientific">Exocentrus adspersus</name>
    <dbReference type="NCBI Taxonomy" id="1586481"/>
    <lineage>
        <taxon>Eukaryota</taxon>
        <taxon>Metazoa</taxon>
        <taxon>Ecdysozoa</taxon>
        <taxon>Arthropoda</taxon>
        <taxon>Hexapoda</taxon>
        <taxon>Insecta</taxon>
        <taxon>Pterygota</taxon>
        <taxon>Neoptera</taxon>
        <taxon>Endopterygota</taxon>
        <taxon>Coleoptera</taxon>
        <taxon>Polyphaga</taxon>
        <taxon>Cucujiformia</taxon>
        <taxon>Chrysomeloidea</taxon>
        <taxon>Cerambycidae</taxon>
        <taxon>Lamiinae</taxon>
        <taxon>Acanthocinini</taxon>
        <taxon>Exocentrus</taxon>
    </lineage>
</organism>
<name>A0AAV8V837_9CUCU</name>
<evidence type="ECO:0000313" key="1">
    <source>
        <dbReference type="EMBL" id="KAJ8910046.1"/>
    </source>
</evidence>
<keyword evidence="2" id="KW-1185">Reference proteome</keyword>
<comment type="caution">
    <text evidence="1">The sequence shown here is derived from an EMBL/GenBank/DDBJ whole genome shotgun (WGS) entry which is preliminary data.</text>
</comment>
<protein>
    <recommendedName>
        <fullName evidence="3">Nuclease HARBI1</fullName>
    </recommendedName>
</protein>
<reference evidence="1 2" key="1">
    <citation type="journal article" date="2023" name="Insect Mol. Biol.">
        <title>Genome sequencing provides insights into the evolution of gene families encoding plant cell wall-degrading enzymes in longhorned beetles.</title>
        <authorList>
            <person name="Shin N.R."/>
            <person name="Okamura Y."/>
            <person name="Kirsch R."/>
            <person name="Pauchet Y."/>
        </authorList>
    </citation>
    <scope>NUCLEOTIDE SEQUENCE [LARGE SCALE GENOMIC DNA]</scope>
    <source>
        <tissue evidence="1">Midgut</tissue>
    </source>
</reference>
<gene>
    <name evidence="1" type="ORF">NQ315_008906</name>
</gene>
<evidence type="ECO:0000313" key="2">
    <source>
        <dbReference type="Proteomes" id="UP001159042"/>
    </source>
</evidence>
<dbReference type="AlphaFoldDB" id="A0AAV8V837"/>
<proteinExistence type="predicted"/>
<accession>A0AAV8V837</accession>
<dbReference type="Proteomes" id="UP001159042">
    <property type="component" value="Unassembled WGS sequence"/>
</dbReference>
<sequence>MDYMDYDINAYSSDEDVIRRPKIIRVRPNYFEEYDRKDFLIDFAYLQELLKIFLLRSKVLFDILLTGKQLNDCLSPRDQLLLALNFYANGSFLKVAGDFAGVSKSTSCLTVRRVSRALASLRRNYIRMPATEDELSYTKQKFYEIARFPRCIDAIDCTHIKIQSPGGDNAETFRNRKQFFSFNVQTI</sequence>
<evidence type="ECO:0008006" key="3">
    <source>
        <dbReference type="Google" id="ProtNLM"/>
    </source>
</evidence>